<dbReference type="Pfam" id="PF04480">
    <property type="entry name" value="DUF559"/>
    <property type="match status" value="1"/>
</dbReference>
<keyword evidence="2" id="KW-0540">Nuclease</keyword>
<dbReference type="RefSeq" id="WP_167044769.1">
    <property type="nucleotide sequence ID" value="NZ_JAAOZB010000001.1"/>
</dbReference>
<dbReference type="Proteomes" id="UP000526083">
    <property type="component" value="Unassembled WGS sequence"/>
</dbReference>
<dbReference type="InterPro" id="IPR007569">
    <property type="entry name" value="DUF559"/>
</dbReference>
<keyword evidence="3" id="KW-1185">Reference proteome</keyword>
<keyword evidence="2" id="KW-0378">Hydrolase</keyword>
<evidence type="ECO:0000313" key="2">
    <source>
        <dbReference type="EMBL" id="MBA8814972.1"/>
    </source>
</evidence>
<dbReference type="AlphaFoldDB" id="A0A7W3JLB8"/>
<comment type="caution">
    <text evidence="2">The sequence shown here is derived from an EMBL/GenBank/DDBJ whole genome shotgun (WGS) entry which is preliminary data.</text>
</comment>
<protein>
    <submittedName>
        <fullName evidence="2">Very-short-patch-repair endonuclease</fullName>
    </submittedName>
</protein>
<dbReference type="Gene3D" id="3.40.960.10">
    <property type="entry name" value="VSR Endonuclease"/>
    <property type="match status" value="1"/>
</dbReference>
<sequence>MLIVQPGPRVRAVAEEVRRCGGVVRGSRLLRLGHSKHTIAAAVHAGIVQRVRRAWVATPDADAHLLAAARAGVILSCVTQAERLGFWSLYEGAPHVAAHAHAGHVDTAPGTTVHRSLPIVPRHPEALADPIENVLVLVAACQPYESALVIWESALRDGAVDILTLGRLALPPAARKLMADASPFSDSGLETIVCSRLRWLNLPIVPQAWIAGHRVDFLIGDRLVLQIDGGHHVGAQRTSDNRHDTELMLRGYQVIRVGYAQVMHDWPRVQDTIMRAIAQGLHRVR</sequence>
<feature type="domain" description="DUF559" evidence="1">
    <location>
        <begin position="207"/>
        <end position="277"/>
    </location>
</feature>
<evidence type="ECO:0000259" key="1">
    <source>
        <dbReference type="Pfam" id="PF04480"/>
    </source>
</evidence>
<evidence type="ECO:0000313" key="3">
    <source>
        <dbReference type="Proteomes" id="UP000526083"/>
    </source>
</evidence>
<organism evidence="2 3">
    <name type="scientific">Microbacterium halimionae</name>
    <dbReference type="NCBI Taxonomy" id="1526413"/>
    <lineage>
        <taxon>Bacteria</taxon>
        <taxon>Bacillati</taxon>
        <taxon>Actinomycetota</taxon>
        <taxon>Actinomycetes</taxon>
        <taxon>Micrococcales</taxon>
        <taxon>Microbacteriaceae</taxon>
        <taxon>Microbacterium</taxon>
    </lineage>
</organism>
<reference evidence="2 3" key="1">
    <citation type="submission" date="2020-07" db="EMBL/GenBank/DDBJ databases">
        <title>Sequencing the genomes of 1000 actinobacteria strains.</title>
        <authorList>
            <person name="Klenk H.-P."/>
        </authorList>
    </citation>
    <scope>NUCLEOTIDE SEQUENCE [LARGE SCALE GENOMIC DNA]</scope>
    <source>
        <strain evidence="2 3">DSM 27576</strain>
    </source>
</reference>
<proteinExistence type="predicted"/>
<name>A0A7W3JLB8_9MICO</name>
<accession>A0A7W3JLB8</accession>
<gene>
    <name evidence="2" type="ORF">FHX48_000024</name>
</gene>
<dbReference type="GO" id="GO:0004519">
    <property type="term" value="F:endonuclease activity"/>
    <property type="evidence" value="ECO:0007669"/>
    <property type="project" value="UniProtKB-KW"/>
</dbReference>
<keyword evidence="2" id="KW-0255">Endonuclease</keyword>
<dbReference type="EMBL" id="JACGWY010000001">
    <property type="protein sequence ID" value="MBA8814972.1"/>
    <property type="molecule type" value="Genomic_DNA"/>
</dbReference>